<reference evidence="1" key="1">
    <citation type="journal article" date="2020" name="Nature">
        <title>Giant virus diversity and host interactions through global metagenomics.</title>
        <authorList>
            <person name="Schulz F."/>
            <person name="Roux S."/>
            <person name="Paez-Espino D."/>
            <person name="Jungbluth S."/>
            <person name="Walsh D.A."/>
            <person name="Denef V.J."/>
            <person name="McMahon K.D."/>
            <person name="Konstantinidis K.T."/>
            <person name="Eloe-Fadrosh E.A."/>
            <person name="Kyrpides N.C."/>
            <person name="Woyke T."/>
        </authorList>
    </citation>
    <scope>NUCLEOTIDE SEQUENCE</scope>
    <source>
        <strain evidence="1">GVMAG-M-3300009161-34</strain>
    </source>
</reference>
<sequence>MDTTHSTTTASAPDATDNCENKIISDNVAETVTRPKTQQDLIKEHYQNLQKHKYERFIEITMNQTTYTREEAIASLEKHKGDITLVIKEFLGVPDKREEREKEQNSKSLNQKRYGIIRECMDTAAKKFAIKQEQAKKYNEMMERRQQKLNEGNTGGNK</sequence>
<dbReference type="EMBL" id="MN738958">
    <property type="protein sequence ID" value="QHT33140.1"/>
    <property type="molecule type" value="Genomic_DNA"/>
</dbReference>
<organism evidence="1">
    <name type="scientific">viral metagenome</name>
    <dbReference type="NCBI Taxonomy" id="1070528"/>
    <lineage>
        <taxon>unclassified sequences</taxon>
        <taxon>metagenomes</taxon>
        <taxon>organismal metagenomes</taxon>
    </lineage>
</organism>
<protein>
    <submittedName>
        <fullName evidence="1">Uncharacterized protein</fullName>
    </submittedName>
</protein>
<accession>A0A6C0EY17</accession>
<dbReference type="AlphaFoldDB" id="A0A6C0EY17"/>
<name>A0A6C0EY17_9ZZZZ</name>
<evidence type="ECO:0000313" key="1">
    <source>
        <dbReference type="EMBL" id="QHT33140.1"/>
    </source>
</evidence>
<dbReference type="Gene3D" id="1.10.8.10">
    <property type="entry name" value="DNA helicase RuvA subunit, C-terminal domain"/>
    <property type="match status" value="1"/>
</dbReference>
<proteinExistence type="predicted"/>